<name>A0A8E4BMB1_9GAMM</name>
<organism evidence="1 2">
    <name type="scientific">Yersinia rochesterensis</name>
    <dbReference type="NCBI Taxonomy" id="1604335"/>
    <lineage>
        <taxon>Bacteria</taxon>
        <taxon>Pseudomonadati</taxon>
        <taxon>Pseudomonadota</taxon>
        <taxon>Gammaproteobacteria</taxon>
        <taxon>Enterobacterales</taxon>
        <taxon>Yersiniaceae</taxon>
        <taxon>Yersinia</taxon>
    </lineage>
</organism>
<reference evidence="1 2" key="1">
    <citation type="submission" date="2018-09" db="EMBL/GenBank/DDBJ databases">
        <title>Yersinia kristensenii subsp. rochesterensis subsp. nov., Isolated from Human Feces.</title>
        <authorList>
            <person name="Cunningham S.A."/>
            <person name="Jeraldo P."/>
            <person name="Patel R."/>
        </authorList>
    </citation>
    <scope>NUCLEOTIDE SEQUENCE [LARGE SCALE GENOMIC DNA]</scope>
    <source>
        <strain evidence="1 2">ATCC BAA-2637</strain>
    </source>
</reference>
<evidence type="ECO:0000313" key="1">
    <source>
        <dbReference type="EMBL" id="AYD45754.1"/>
    </source>
</evidence>
<dbReference type="EMBL" id="CP032482">
    <property type="protein sequence ID" value="AYD45754.1"/>
    <property type="molecule type" value="Genomic_DNA"/>
</dbReference>
<dbReference type="Proteomes" id="UP000265864">
    <property type="component" value="Chromosome"/>
</dbReference>
<evidence type="ECO:0000313" key="2">
    <source>
        <dbReference type="Proteomes" id="UP000265864"/>
    </source>
</evidence>
<dbReference type="GeneID" id="82553009"/>
<dbReference type="RefSeq" id="WP_120011574.1">
    <property type="nucleotide sequence ID" value="NZ_CP032482.1"/>
</dbReference>
<accession>A0A8E4BMB1</accession>
<protein>
    <submittedName>
        <fullName evidence="1">Uncharacterized protein</fullName>
    </submittedName>
</protein>
<proteinExistence type="predicted"/>
<sequence length="191" mass="22458">MNLINFEENVKSTGFILEHEVSSLLIDSRWSVINNKYYVDDVQKAIREIDIIAYKSVSYESVRIYTTLIISCKKSETDAWALISKDIKFDDPNIEWHPTHSWSNDPVLKYTFNEKSHAENYLPKGRLYNKIFKPNNHVFAFQEMKLDSGKVQNDKNIFSSITSLMKSQSYELESLPNRKKQKSVYFFTSYQ</sequence>
<gene>
    <name evidence="1" type="ORF">DXZ79_19995</name>
</gene>
<dbReference type="AlphaFoldDB" id="A0A8E4BMB1"/>